<evidence type="ECO:0000256" key="4">
    <source>
        <dbReference type="ARBA" id="ARBA00022692"/>
    </source>
</evidence>
<feature type="transmembrane region" description="Helical" evidence="11">
    <location>
        <begin position="239"/>
        <end position="261"/>
    </location>
</feature>
<dbReference type="InterPro" id="IPR001757">
    <property type="entry name" value="P_typ_ATPase"/>
</dbReference>
<accession>A0A524RLZ9</accession>
<dbReference type="FunFam" id="3.40.50.1000:FF:000028">
    <property type="entry name" value="Calcium-transporting P-type ATPase, putative"/>
    <property type="match status" value="1"/>
</dbReference>
<keyword evidence="6" id="KW-0067">ATP-binding</keyword>
<dbReference type="GO" id="GO:0036376">
    <property type="term" value="P:sodium ion export across plasma membrane"/>
    <property type="evidence" value="ECO:0007669"/>
    <property type="project" value="TreeGrafter"/>
</dbReference>
<dbReference type="NCBIfam" id="TIGR01494">
    <property type="entry name" value="ATPase_P-type"/>
    <property type="match status" value="2"/>
</dbReference>
<dbReference type="InterPro" id="IPR018303">
    <property type="entry name" value="ATPase_P-typ_P_site"/>
</dbReference>
<dbReference type="PRINTS" id="PR00119">
    <property type="entry name" value="CATATPASE"/>
</dbReference>
<dbReference type="GO" id="GO:0016887">
    <property type="term" value="F:ATP hydrolysis activity"/>
    <property type="evidence" value="ECO:0007669"/>
    <property type="project" value="InterPro"/>
</dbReference>
<dbReference type="Pfam" id="PF08282">
    <property type="entry name" value="Hydrolase_3"/>
    <property type="match status" value="1"/>
</dbReference>
<dbReference type="Gene3D" id="1.20.1110.10">
    <property type="entry name" value="Calcium-transporting ATPase, transmembrane domain"/>
    <property type="match status" value="1"/>
</dbReference>
<comment type="subcellular location">
    <subcellularLocation>
        <location evidence="1">Endomembrane system</location>
        <topology evidence="1">Multi-pass membrane protein</topology>
    </subcellularLocation>
</comment>
<feature type="transmembrane region" description="Helical" evidence="11">
    <location>
        <begin position="877"/>
        <end position="895"/>
    </location>
</feature>
<dbReference type="GO" id="GO:1902600">
    <property type="term" value="P:proton transmembrane transport"/>
    <property type="evidence" value="ECO:0007669"/>
    <property type="project" value="TreeGrafter"/>
</dbReference>
<evidence type="ECO:0000256" key="10">
    <source>
        <dbReference type="ARBA" id="ARBA00023136"/>
    </source>
</evidence>
<evidence type="ECO:0000256" key="2">
    <source>
        <dbReference type="ARBA" id="ARBA00005675"/>
    </source>
</evidence>
<dbReference type="InterPro" id="IPR059000">
    <property type="entry name" value="ATPase_P-type_domA"/>
</dbReference>
<dbReference type="Pfam" id="PF13246">
    <property type="entry name" value="Cation_ATPase"/>
    <property type="match status" value="1"/>
</dbReference>
<dbReference type="InterPro" id="IPR004014">
    <property type="entry name" value="ATPase_P-typ_cation-transptr_N"/>
</dbReference>
<gene>
    <name evidence="13" type="ORF">ERJ67_08510</name>
</gene>
<evidence type="ECO:0000256" key="11">
    <source>
        <dbReference type="SAM" id="Phobius"/>
    </source>
</evidence>
<keyword evidence="10 11" id="KW-0472">Membrane</keyword>
<dbReference type="SUPFAM" id="SSF56784">
    <property type="entry name" value="HAD-like"/>
    <property type="match status" value="1"/>
</dbReference>
<dbReference type="Gene3D" id="3.40.1110.10">
    <property type="entry name" value="Calcium-transporting ATPase, cytoplasmic domain N"/>
    <property type="match status" value="1"/>
</dbReference>
<evidence type="ECO:0000256" key="1">
    <source>
        <dbReference type="ARBA" id="ARBA00004127"/>
    </source>
</evidence>
<evidence type="ECO:0000256" key="6">
    <source>
        <dbReference type="ARBA" id="ARBA00022840"/>
    </source>
</evidence>
<feature type="transmembrane region" description="Helical" evidence="11">
    <location>
        <begin position="49"/>
        <end position="67"/>
    </location>
</feature>
<feature type="transmembrane region" description="Helical" evidence="11">
    <location>
        <begin position="813"/>
        <end position="834"/>
    </location>
</feature>
<dbReference type="InterPro" id="IPR023299">
    <property type="entry name" value="ATPase_P-typ_cyto_dom_N"/>
</dbReference>
<dbReference type="AlphaFoldDB" id="A0A524RLZ9"/>
<sequence length="905" mass="97515">MPALIEDLCTDPRHGLSPGEAERRLHDFGPNRLQASAGRPIWRVLLDQFTNVMLVMLFGVAVVSGLMDWFARAFPKDALAIGLIVVLNGLLGFQQESRAEAALTALRELAEPSVKVVRAGRPQPIPCADLVPGDVVLLEVGDRVPADLRLLDAVGLRVRESSLTGESEAVYKGSDLPVSPDAPLAERSNCLFQGTEVVHGRARGVVAATGMGTELGRIAKLIDSAQAEQTPLQQRLEQLANVLVAGSLAMVAVVVSVGWLLGQPLDELLEVCLSMAVAIVPEGLPAVITVTLAIGTQRMVRRAALIRRLPAVETLGCVTTICSDKTGTLTHNKQMVREIHTMDAGFGVSGDGYDPIGEIYPLSDSGDRPGPLPASLLRLLQVLALCNDAHLQRHGKAWIALGDPTEAALLTLAAKAQLDPEQLRQSYSRHAELPFSAERRRMDVLVDPTPDLAPIYQHLPPSRSAGPPTKQALMLCKGAPESLLSHCRWSWGEAGLRPLDAKARQSLLARNQSLGQAGLRVLAAAVAPHRGPLLSDRDDRDLVWLGMVAQQDPPRQEVLDAVGLCQKAGIRVVMITGDQAATASAIATELGIAGCRSRVVEGRELEQLGDEALPDLLDQSRVFARVAPEHKLRLVRALQGQRQVVAMTGDGVNDAPALKQADIGVAMGISGTDVSKEAADMVLLDDNFTTIVSAVEEGRLVYANIRKFVKYILGSNVGELLTIASAPLLGLQGVPLTPLQILWMNLVTDGLPALALAMEPLDPSLMSRLPIAPGESIFARGLGRYILRVGVVFAAMTIVMMLLAAQASHPWKTMVFTTLCLAQMFHALSCRTELPLLQIKALSNPWLLWAVVSTTLLQLCLIYVASLRNFFGTDWLSITELGICFGFSALLFLYLEVEKLLRRRC</sequence>
<evidence type="ECO:0000256" key="7">
    <source>
        <dbReference type="ARBA" id="ARBA00022842"/>
    </source>
</evidence>
<feature type="transmembrane region" description="Helical" evidence="11">
    <location>
        <begin position="785"/>
        <end position="807"/>
    </location>
</feature>
<dbReference type="PROSITE" id="PS00154">
    <property type="entry name" value="ATPASE_E1_E2"/>
    <property type="match status" value="1"/>
</dbReference>
<keyword evidence="7" id="KW-0460">Magnesium</keyword>
<feature type="domain" description="Cation-transporting P-type ATPase N-terminal" evidence="12">
    <location>
        <begin position="1"/>
        <end position="69"/>
    </location>
</feature>
<evidence type="ECO:0000256" key="9">
    <source>
        <dbReference type="ARBA" id="ARBA00022989"/>
    </source>
</evidence>
<proteinExistence type="inferred from homology"/>
<dbReference type="EMBL" id="SRMO01000083">
    <property type="protein sequence ID" value="TGG91206.1"/>
    <property type="molecule type" value="Genomic_DNA"/>
</dbReference>
<dbReference type="PANTHER" id="PTHR43294">
    <property type="entry name" value="SODIUM/POTASSIUM-TRANSPORTING ATPASE SUBUNIT ALPHA"/>
    <property type="match status" value="1"/>
</dbReference>
<dbReference type="SFLD" id="SFLDS00003">
    <property type="entry name" value="Haloacid_Dehalogenase"/>
    <property type="match status" value="1"/>
</dbReference>
<dbReference type="Gene3D" id="2.70.150.10">
    <property type="entry name" value="Calcium-transporting ATPase, cytoplasmic transduction domain A"/>
    <property type="match status" value="1"/>
</dbReference>
<dbReference type="GO" id="GO:0005391">
    <property type="term" value="F:P-type sodium:potassium-exchanging transporter activity"/>
    <property type="evidence" value="ECO:0007669"/>
    <property type="project" value="TreeGrafter"/>
</dbReference>
<dbReference type="SUPFAM" id="SSF81660">
    <property type="entry name" value="Metal cation-transporting ATPase, ATP-binding domain N"/>
    <property type="match status" value="1"/>
</dbReference>
<evidence type="ECO:0000313" key="14">
    <source>
        <dbReference type="Proteomes" id="UP000317990"/>
    </source>
</evidence>
<dbReference type="InterPro" id="IPR050510">
    <property type="entry name" value="Cation_transp_ATPase_P-type"/>
</dbReference>
<dbReference type="SUPFAM" id="SSF81653">
    <property type="entry name" value="Calcium ATPase, transduction domain A"/>
    <property type="match status" value="1"/>
</dbReference>
<dbReference type="GO" id="GO:0005524">
    <property type="term" value="F:ATP binding"/>
    <property type="evidence" value="ECO:0007669"/>
    <property type="project" value="UniProtKB-KW"/>
</dbReference>
<dbReference type="PRINTS" id="PR00120">
    <property type="entry name" value="HATPASE"/>
</dbReference>
<dbReference type="GO" id="GO:1990573">
    <property type="term" value="P:potassium ion import across plasma membrane"/>
    <property type="evidence" value="ECO:0007669"/>
    <property type="project" value="TreeGrafter"/>
</dbReference>
<evidence type="ECO:0000313" key="13">
    <source>
        <dbReference type="EMBL" id="TGG91206.1"/>
    </source>
</evidence>
<comment type="similarity">
    <text evidence="2">Belongs to the cation transport ATPase (P-type) (TC 3.A.3) family. Type IIA subfamily.</text>
</comment>
<keyword evidence="4 11" id="KW-0812">Transmembrane</keyword>
<dbReference type="SFLD" id="SFLDF00027">
    <property type="entry name" value="p-type_atpase"/>
    <property type="match status" value="1"/>
</dbReference>
<comment type="caution">
    <text evidence="13">The sequence shown here is derived from an EMBL/GenBank/DDBJ whole genome shotgun (WGS) entry which is preliminary data.</text>
</comment>
<dbReference type="GO" id="GO:0030007">
    <property type="term" value="P:intracellular potassium ion homeostasis"/>
    <property type="evidence" value="ECO:0007669"/>
    <property type="project" value="TreeGrafter"/>
</dbReference>
<dbReference type="GO" id="GO:0012505">
    <property type="term" value="C:endomembrane system"/>
    <property type="evidence" value="ECO:0007669"/>
    <property type="project" value="UniProtKB-SubCell"/>
</dbReference>
<dbReference type="InterPro" id="IPR023214">
    <property type="entry name" value="HAD_sf"/>
</dbReference>
<keyword evidence="3" id="KW-0597">Phosphoprotein</keyword>
<dbReference type="GO" id="GO:0006883">
    <property type="term" value="P:intracellular sodium ion homeostasis"/>
    <property type="evidence" value="ECO:0007669"/>
    <property type="project" value="TreeGrafter"/>
</dbReference>
<dbReference type="InterPro" id="IPR036412">
    <property type="entry name" value="HAD-like_sf"/>
</dbReference>
<dbReference type="InterPro" id="IPR023298">
    <property type="entry name" value="ATPase_P-typ_TM_dom_sf"/>
</dbReference>
<reference evidence="13 14" key="1">
    <citation type="journal article" date="2019" name="mSystems">
        <title>Life at home and on the roam: Genomic adaptions reflect the dual lifestyle of an intracellular, facultative symbiont.</title>
        <authorList>
            <person name="Burgsdorf I."/>
        </authorList>
    </citation>
    <scope>NUCLEOTIDE SEQUENCE [LARGE SCALE GENOMIC DNA]</scope>
    <source>
        <strain evidence="13">277cV</strain>
    </source>
</reference>
<dbReference type="SMART" id="SM00831">
    <property type="entry name" value="Cation_ATPase_N"/>
    <property type="match status" value="1"/>
</dbReference>
<dbReference type="InterPro" id="IPR044492">
    <property type="entry name" value="P_typ_ATPase_HD_dom"/>
</dbReference>
<organism evidence="13 14">
    <name type="scientific">Aphanocapsa feldmannii 277cV</name>
    <dbReference type="NCBI Taxonomy" id="2507553"/>
    <lineage>
        <taxon>Bacteria</taxon>
        <taxon>Bacillati</taxon>
        <taxon>Cyanobacteriota</taxon>
        <taxon>Cyanophyceae</taxon>
        <taxon>Oscillatoriophycideae</taxon>
        <taxon>Chroococcales</taxon>
        <taxon>Microcystaceae</taxon>
        <taxon>Aphanocapsa</taxon>
    </lineage>
</organism>
<feature type="transmembrane region" description="Helical" evidence="11">
    <location>
        <begin position="846"/>
        <end position="865"/>
    </location>
</feature>
<evidence type="ECO:0000256" key="5">
    <source>
        <dbReference type="ARBA" id="ARBA00022741"/>
    </source>
</evidence>
<dbReference type="InterPro" id="IPR006068">
    <property type="entry name" value="ATPase_P-typ_cation-transptr_C"/>
</dbReference>
<dbReference type="InterPro" id="IPR008250">
    <property type="entry name" value="ATPase_P-typ_transduc_dom_A_sf"/>
</dbReference>
<keyword evidence="9 11" id="KW-1133">Transmembrane helix</keyword>
<dbReference type="Pfam" id="PF00122">
    <property type="entry name" value="E1-E2_ATPase"/>
    <property type="match status" value="1"/>
</dbReference>
<dbReference type="Pfam" id="PF00690">
    <property type="entry name" value="Cation_ATPase_N"/>
    <property type="match status" value="1"/>
</dbReference>
<feature type="transmembrane region" description="Helical" evidence="11">
    <location>
        <begin position="273"/>
        <end position="294"/>
    </location>
</feature>
<keyword evidence="8" id="KW-1278">Translocase</keyword>
<evidence type="ECO:0000256" key="8">
    <source>
        <dbReference type="ARBA" id="ARBA00022967"/>
    </source>
</evidence>
<evidence type="ECO:0000259" key="12">
    <source>
        <dbReference type="SMART" id="SM00831"/>
    </source>
</evidence>
<keyword evidence="5" id="KW-0547">Nucleotide-binding</keyword>
<dbReference type="FunFam" id="2.70.150.10:FF:000160">
    <property type="entry name" value="Sarcoplasmic/endoplasmic reticulum calcium ATPase 1"/>
    <property type="match status" value="1"/>
</dbReference>
<dbReference type="SUPFAM" id="SSF81665">
    <property type="entry name" value="Calcium ATPase, transmembrane domain M"/>
    <property type="match status" value="1"/>
</dbReference>
<name>A0A524RLZ9_9CHRO</name>
<dbReference type="Pfam" id="PF00689">
    <property type="entry name" value="Cation_ATPase_C"/>
    <property type="match status" value="1"/>
</dbReference>
<evidence type="ECO:0000256" key="3">
    <source>
        <dbReference type="ARBA" id="ARBA00022553"/>
    </source>
</evidence>
<protein>
    <submittedName>
        <fullName evidence="13">Cation-translocating P-type ATPase</fullName>
    </submittedName>
</protein>
<dbReference type="Proteomes" id="UP000317990">
    <property type="component" value="Unassembled WGS sequence"/>
</dbReference>
<dbReference type="Gene3D" id="3.40.50.1000">
    <property type="entry name" value="HAD superfamily/HAD-like"/>
    <property type="match status" value="1"/>
</dbReference>
<dbReference type="PANTHER" id="PTHR43294:SF20">
    <property type="entry name" value="P-TYPE ATPASE"/>
    <property type="match status" value="1"/>
</dbReference>
<dbReference type="GO" id="GO:0005886">
    <property type="term" value="C:plasma membrane"/>
    <property type="evidence" value="ECO:0007669"/>
    <property type="project" value="TreeGrafter"/>
</dbReference>
<dbReference type="SFLD" id="SFLDG00002">
    <property type="entry name" value="C1.7:_P-type_atpase_like"/>
    <property type="match status" value="1"/>
</dbReference>